<dbReference type="EMBL" id="VUMN01000011">
    <property type="protein sequence ID" value="MSS58416.1"/>
    <property type="molecule type" value="Genomic_DNA"/>
</dbReference>
<dbReference type="InterPro" id="IPR017853">
    <property type="entry name" value="GH"/>
</dbReference>
<evidence type="ECO:0000256" key="3">
    <source>
        <dbReference type="ARBA" id="ARBA00023295"/>
    </source>
</evidence>
<feature type="domain" description="Glycoside hydrolase family 2 catalytic" evidence="5">
    <location>
        <begin position="283"/>
        <end position="501"/>
    </location>
</feature>
<keyword evidence="2 7" id="KW-0378">Hydrolase</keyword>
<comment type="similarity">
    <text evidence="1">Belongs to the glycosyl hydrolase 2 family.</text>
</comment>
<dbReference type="InterPro" id="IPR036156">
    <property type="entry name" value="Beta-gal/glucu_dom_sf"/>
</dbReference>
<dbReference type="InterPro" id="IPR013783">
    <property type="entry name" value="Ig-like_fold"/>
</dbReference>
<dbReference type="PANTHER" id="PTHR42732:SF3">
    <property type="entry name" value="HYDROLASE"/>
    <property type="match status" value="1"/>
</dbReference>
<evidence type="ECO:0000313" key="8">
    <source>
        <dbReference type="Proteomes" id="UP000461880"/>
    </source>
</evidence>
<dbReference type="GO" id="GO:0005975">
    <property type="term" value="P:carbohydrate metabolic process"/>
    <property type="evidence" value="ECO:0007669"/>
    <property type="project" value="InterPro"/>
</dbReference>
<dbReference type="Gene3D" id="2.60.120.260">
    <property type="entry name" value="Galactose-binding domain-like"/>
    <property type="match status" value="1"/>
</dbReference>
<evidence type="ECO:0000259" key="5">
    <source>
        <dbReference type="Pfam" id="PF02836"/>
    </source>
</evidence>
<sequence length="577" mass="66999">MKTSENIVDCGHPNPSFCRSNWVNLNGTWEFSFDQPIFDKKITVPFCYESKMSEINQTEMHSSVWYRRTTEIQYNKSGKCLLHFDGVDYRCNVWIDGQYIGSHVGGQTAFVFDISSAIYNKQSIQIVVQAEDDHKNLSMTRGKQYWEDKPKSIFYTHTTGIWKNVWLEFVSDIYLCSVRITPRYDEKSVRFDYQLNLPAAIRLDTEISYQGKIVSTLSIHNKCESGTYSIQLNQTAIAAWNFYEDLTWSPEHPYLFDVRYTLYNEKSEVIDEVFSYFGMRKISVENGRVLLNNRPYYLKMVLDQGYWPDSLMTPGSDEDIIKDITLIQQMGFNGVRIHQKVECARFLYFADKMGLLVWAEFGSAYLYTSSYAAEMYKEWSENILQNYNHPSIIAWVPLNESWGIQEIKENAMEQAHCGAMYHITKSLDQSRIVIDNDGWEHLNSDLLTIHDYEGNQDVLRNRYSSMDNILKFLPGGHYLYVNGKYKGEPILLTEFGGIALNYSNMSEGDWGYSSDQDPKSYYLHLNNVFDAIKASPILAGYCYTQFTDIDSEKNGLLTYDRKPKIPVEKIAALNREK</sequence>
<gene>
    <name evidence="7" type="ORF">FYJ51_05810</name>
</gene>
<dbReference type="Pfam" id="PF00703">
    <property type="entry name" value="Glyco_hydro_2"/>
    <property type="match status" value="1"/>
</dbReference>
<dbReference type="InterPro" id="IPR006102">
    <property type="entry name" value="Ig-like_GH2"/>
</dbReference>
<dbReference type="Gene3D" id="3.20.20.80">
    <property type="entry name" value="Glycosidases"/>
    <property type="match status" value="1"/>
</dbReference>
<organism evidence="7 8">
    <name type="scientific">Stecheria intestinalis</name>
    <dbReference type="NCBI Taxonomy" id="2606630"/>
    <lineage>
        <taxon>Bacteria</taxon>
        <taxon>Bacillati</taxon>
        <taxon>Bacillota</taxon>
        <taxon>Erysipelotrichia</taxon>
        <taxon>Erysipelotrichales</taxon>
        <taxon>Erysipelotrichaceae</taxon>
        <taxon>Stecheria</taxon>
    </lineage>
</organism>
<protein>
    <submittedName>
        <fullName evidence="7">Glycoside hydrolase family 2</fullName>
    </submittedName>
</protein>
<evidence type="ECO:0000256" key="2">
    <source>
        <dbReference type="ARBA" id="ARBA00022801"/>
    </source>
</evidence>
<dbReference type="RefSeq" id="WP_154504173.1">
    <property type="nucleotide sequence ID" value="NZ_VUMN01000011.1"/>
</dbReference>
<evidence type="ECO:0000256" key="1">
    <source>
        <dbReference type="ARBA" id="ARBA00007401"/>
    </source>
</evidence>
<dbReference type="InterPro" id="IPR051913">
    <property type="entry name" value="GH2_Domain-Containing"/>
</dbReference>
<dbReference type="Gene3D" id="2.60.40.10">
    <property type="entry name" value="Immunoglobulins"/>
    <property type="match status" value="1"/>
</dbReference>
<dbReference type="Proteomes" id="UP000461880">
    <property type="component" value="Unassembled WGS sequence"/>
</dbReference>
<keyword evidence="3" id="KW-0326">Glycosidase</keyword>
<accession>A0A7X2TGE2</accession>
<dbReference type="SUPFAM" id="SSF49303">
    <property type="entry name" value="beta-Galactosidase/glucuronidase domain"/>
    <property type="match status" value="1"/>
</dbReference>
<dbReference type="Pfam" id="PF02837">
    <property type="entry name" value="Glyco_hydro_2_N"/>
    <property type="match status" value="1"/>
</dbReference>
<evidence type="ECO:0000313" key="7">
    <source>
        <dbReference type="EMBL" id="MSS58416.1"/>
    </source>
</evidence>
<name>A0A7X2TGE2_9FIRM</name>
<proteinExistence type="inferred from homology"/>
<dbReference type="SUPFAM" id="SSF49785">
    <property type="entry name" value="Galactose-binding domain-like"/>
    <property type="match status" value="1"/>
</dbReference>
<evidence type="ECO:0000259" key="6">
    <source>
        <dbReference type="Pfam" id="PF02837"/>
    </source>
</evidence>
<dbReference type="Pfam" id="PF02836">
    <property type="entry name" value="Glyco_hydro_2_C"/>
    <property type="match status" value="1"/>
</dbReference>
<feature type="domain" description="Glycoside hydrolase family 2 immunoglobulin-like beta-sandwich" evidence="4">
    <location>
        <begin position="175"/>
        <end position="280"/>
    </location>
</feature>
<evidence type="ECO:0000259" key="4">
    <source>
        <dbReference type="Pfam" id="PF00703"/>
    </source>
</evidence>
<dbReference type="PANTHER" id="PTHR42732">
    <property type="entry name" value="BETA-GALACTOSIDASE"/>
    <property type="match status" value="1"/>
</dbReference>
<dbReference type="AlphaFoldDB" id="A0A7X2TGE2"/>
<keyword evidence="8" id="KW-1185">Reference proteome</keyword>
<feature type="domain" description="Glycosyl hydrolases family 2 sugar binding" evidence="6">
    <location>
        <begin position="21"/>
        <end position="165"/>
    </location>
</feature>
<dbReference type="SUPFAM" id="SSF51445">
    <property type="entry name" value="(Trans)glycosidases"/>
    <property type="match status" value="1"/>
</dbReference>
<comment type="caution">
    <text evidence="7">The sequence shown here is derived from an EMBL/GenBank/DDBJ whole genome shotgun (WGS) entry which is preliminary data.</text>
</comment>
<reference evidence="7 8" key="1">
    <citation type="submission" date="2019-08" db="EMBL/GenBank/DDBJ databases">
        <title>In-depth cultivation of the pig gut microbiome towards novel bacterial diversity and tailored functional studies.</title>
        <authorList>
            <person name="Wylensek D."/>
            <person name="Hitch T.C.A."/>
            <person name="Clavel T."/>
        </authorList>
    </citation>
    <scope>NUCLEOTIDE SEQUENCE [LARGE SCALE GENOMIC DNA]</scope>
    <source>
        <strain evidence="7 8">Oil+RF-744-GAM-WT-6</strain>
    </source>
</reference>
<dbReference type="InterPro" id="IPR008979">
    <property type="entry name" value="Galactose-bd-like_sf"/>
</dbReference>
<dbReference type="InterPro" id="IPR006103">
    <property type="entry name" value="Glyco_hydro_2_cat"/>
</dbReference>
<dbReference type="InterPro" id="IPR006104">
    <property type="entry name" value="Glyco_hydro_2_N"/>
</dbReference>
<dbReference type="GO" id="GO:0004553">
    <property type="term" value="F:hydrolase activity, hydrolyzing O-glycosyl compounds"/>
    <property type="evidence" value="ECO:0007669"/>
    <property type="project" value="InterPro"/>
</dbReference>